<dbReference type="Gramene" id="EME28781">
    <property type="protein sequence ID" value="EME28781"/>
    <property type="gene ID" value="Gasu_38290"/>
</dbReference>
<reference evidence="2" key="1">
    <citation type="journal article" date="2013" name="Science">
        <title>Gene transfer from bacteria and archaea facilitated evolution of an extremophilic eukaryote.</title>
        <authorList>
            <person name="Schonknecht G."/>
            <person name="Chen W.H."/>
            <person name="Ternes C.M."/>
            <person name="Barbier G.G."/>
            <person name="Shrestha R.P."/>
            <person name="Stanke M."/>
            <person name="Brautigam A."/>
            <person name="Baker B.J."/>
            <person name="Banfield J.F."/>
            <person name="Garavito R.M."/>
            <person name="Carr K."/>
            <person name="Wilkerson C."/>
            <person name="Rensing S.A."/>
            <person name="Gagneul D."/>
            <person name="Dickenson N.E."/>
            <person name="Oesterhelt C."/>
            <person name="Lercher M.J."/>
            <person name="Weber A.P."/>
        </authorList>
    </citation>
    <scope>NUCLEOTIDE SEQUENCE [LARGE SCALE GENOMIC DNA]</scope>
    <source>
        <strain evidence="2">074W</strain>
    </source>
</reference>
<sequence>MSLCFPLDYCLRKTCVSFKKSLIFSDFRKYATTFREFNRSHEDTPTEWKSVAEEIQAFPELIQVDELLKERRKLEAIIPCFQRSLHVFRNMRNKAYEVLLREKLAETFNWYGKIEQEYSERKIIFTMLNSLGDGRLTGVVSRAENSLKLCYLRQGTVEPREPPSSLQTQGVAAAKKDSAPCLEKLFTISRAHDFLTQLKLNKSKDFMADSWKELVESARNFEICPEYGDSVGYFLLLASNYGLKCCNLPKDLIDFVSAAVVRYDSDEAPSFKDITLHREFARYLSLCYLGELYIKQNRLDDAEATLTRALQTAKQLYPRKHPRQVEPLRLLAKLYEHKLEPIYAEGLYRSCLDRVAIPSWALPRDINILKSSLDIDNAFDTMSILTIVELRCQLLEDFAMLLEKLEWNQQSRKAEAEHFRKEKQMLFGIFPSVGCSNSEMNRFLPGWYCDESLKHFHCV</sequence>
<dbReference type="RefSeq" id="XP_005705301.1">
    <property type="nucleotide sequence ID" value="XM_005705244.1"/>
</dbReference>
<name>M2VZL2_GALSU</name>
<keyword evidence="2" id="KW-1185">Reference proteome</keyword>
<dbReference type="OrthoDB" id="626167at2759"/>
<evidence type="ECO:0000313" key="2">
    <source>
        <dbReference type="Proteomes" id="UP000030680"/>
    </source>
</evidence>
<organism evidence="1 2">
    <name type="scientific">Galdieria sulphuraria</name>
    <name type="common">Red alga</name>
    <dbReference type="NCBI Taxonomy" id="130081"/>
    <lineage>
        <taxon>Eukaryota</taxon>
        <taxon>Rhodophyta</taxon>
        <taxon>Bangiophyceae</taxon>
        <taxon>Galdieriales</taxon>
        <taxon>Galdieriaceae</taxon>
        <taxon>Galdieria</taxon>
    </lineage>
</organism>
<accession>M2VZL2</accession>
<dbReference type="InterPro" id="IPR011990">
    <property type="entry name" value="TPR-like_helical_dom_sf"/>
</dbReference>
<dbReference type="GeneID" id="17087637"/>
<dbReference type="Gene3D" id="1.25.40.10">
    <property type="entry name" value="Tetratricopeptide repeat domain"/>
    <property type="match status" value="1"/>
</dbReference>
<evidence type="ECO:0000313" key="1">
    <source>
        <dbReference type="EMBL" id="EME28781.1"/>
    </source>
</evidence>
<dbReference type="KEGG" id="gsl:Gasu_38290"/>
<dbReference type="EMBL" id="KB454516">
    <property type="protein sequence ID" value="EME28781.1"/>
    <property type="molecule type" value="Genomic_DNA"/>
</dbReference>
<dbReference type="AlphaFoldDB" id="M2VZL2"/>
<proteinExistence type="predicted"/>
<protein>
    <submittedName>
        <fullName evidence="1">Uncharacterized protein</fullName>
    </submittedName>
</protein>
<gene>
    <name evidence="1" type="ORF">Gasu_38290</name>
</gene>
<dbReference type="SUPFAM" id="SSF48452">
    <property type="entry name" value="TPR-like"/>
    <property type="match status" value="1"/>
</dbReference>
<dbReference type="Proteomes" id="UP000030680">
    <property type="component" value="Unassembled WGS sequence"/>
</dbReference>